<dbReference type="Proteomes" id="UP001159364">
    <property type="component" value="Linkage Group LG03"/>
</dbReference>
<evidence type="ECO:0000256" key="3">
    <source>
        <dbReference type="ARBA" id="ARBA00022833"/>
    </source>
</evidence>
<keyword evidence="1" id="KW-0479">Metal-binding</keyword>
<dbReference type="PROSITE" id="PS50119">
    <property type="entry name" value="ZF_BBOX"/>
    <property type="match status" value="1"/>
</dbReference>
<dbReference type="InterPro" id="IPR049808">
    <property type="entry name" value="CONSTANS-like_Bbox1"/>
</dbReference>
<accession>A0AAV8TUD7</accession>
<proteinExistence type="predicted"/>
<keyword evidence="2 4" id="KW-0863">Zinc-finger</keyword>
<dbReference type="CDD" id="cd19821">
    <property type="entry name" value="Bbox1_BBX-like"/>
    <property type="match status" value="1"/>
</dbReference>
<dbReference type="EMBL" id="JAIWQS010000003">
    <property type="protein sequence ID" value="KAJ8770492.1"/>
    <property type="molecule type" value="Genomic_DNA"/>
</dbReference>
<gene>
    <name evidence="6" type="ORF">K2173_017983</name>
</gene>
<organism evidence="6 7">
    <name type="scientific">Erythroxylum novogranatense</name>
    <dbReference type="NCBI Taxonomy" id="1862640"/>
    <lineage>
        <taxon>Eukaryota</taxon>
        <taxon>Viridiplantae</taxon>
        <taxon>Streptophyta</taxon>
        <taxon>Embryophyta</taxon>
        <taxon>Tracheophyta</taxon>
        <taxon>Spermatophyta</taxon>
        <taxon>Magnoliopsida</taxon>
        <taxon>eudicotyledons</taxon>
        <taxon>Gunneridae</taxon>
        <taxon>Pentapetalae</taxon>
        <taxon>rosids</taxon>
        <taxon>fabids</taxon>
        <taxon>Malpighiales</taxon>
        <taxon>Erythroxylaceae</taxon>
        <taxon>Erythroxylum</taxon>
    </lineage>
</organism>
<comment type="caution">
    <text evidence="6">The sequence shown here is derived from an EMBL/GenBank/DDBJ whole genome shotgun (WGS) entry which is preliminary data.</text>
</comment>
<evidence type="ECO:0000259" key="5">
    <source>
        <dbReference type="PROSITE" id="PS50119"/>
    </source>
</evidence>
<evidence type="ECO:0000256" key="2">
    <source>
        <dbReference type="ARBA" id="ARBA00022771"/>
    </source>
</evidence>
<feature type="domain" description="B box-type" evidence="5">
    <location>
        <begin position="3"/>
        <end position="49"/>
    </location>
</feature>
<evidence type="ECO:0000256" key="1">
    <source>
        <dbReference type="ARBA" id="ARBA00022723"/>
    </source>
</evidence>
<dbReference type="GO" id="GO:0008270">
    <property type="term" value="F:zinc ion binding"/>
    <property type="evidence" value="ECO:0007669"/>
    <property type="project" value="UniProtKB-KW"/>
</dbReference>
<dbReference type="AlphaFoldDB" id="A0AAV8TUD7"/>
<keyword evidence="3" id="KW-0862">Zinc</keyword>
<keyword evidence="7" id="KW-1185">Reference proteome</keyword>
<dbReference type="PANTHER" id="PTHR31717">
    <property type="entry name" value="ZINC FINGER PROTEIN CONSTANS-LIKE 10"/>
    <property type="match status" value="1"/>
</dbReference>
<evidence type="ECO:0000313" key="6">
    <source>
        <dbReference type="EMBL" id="KAJ8770492.1"/>
    </source>
</evidence>
<reference evidence="6 7" key="1">
    <citation type="submission" date="2021-09" db="EMBL/GenBank/DDBJ databases">
        <title>Genomic insights and catalytic innovation underlie evolution of tropane alkaloids biosynthesis.</title>
        <authorList>
            <person name="Wang Y.-J."/>
            <person name="Tian T."/>
            <person name="Huang J.-P."/>
            <person name="Huang S.-X."/>
        </authorList>
    </citation>
    <scope>NUCLEOTIDE SEQUENCE [LARGE SCALE GENOMIC DNA]</scope>
    <source>
        <strain evidence="6">KIB-2018</strain>
        <tissue evidence="6">Leaf</tissue>
    </source>
</reference>
<evidence type="ECO:0000256" key="4">
    <source>
        <dbReference type="PROSITE-ProRule" id="PRU00024"/>
    </source>
</evidence>
<protein>
    <recommendedName>
        <fullName evidence="5">B box-type domain-containing protein</fullName>
    </recommendedName>
</protein>
<dbReference type="InterPro" id="IPR000315">
    <property type="entry name" value="Znf_B-box"/>
</dbReference>
<dbReference type="SMART" id="SM00336">
    <property type="entry name" value="BBOX"/>
    <property type="match status" value="1"/>
</dbReference>
<sequence>MKAKARVCELCDREARLYCESDAAFLCSDCDFNVHDANFLVARHIRRLICSECKALTGYCFSGARSPYLQALRCRYCSSECVVDEEDEEEGEGEGELDSISCSSSCSSTLSLACISSNESQAHCRKVASLKSVTRDAEERSRNLPGRFSGGKVVKSAEGVFVNWCKKLGLNGNPLVSSATRAFCLCWVKFGRVLPLRVCLAASFWSGLRLNGDKSAATWHNTRRLEEVSGVPMKLIIAVESKIEHFIRRSRQDLKEGWAES</sequence>
<name>A0AAV8TUD7_9ROSI</name>
<dbReference type="Pfam" id="PF00643">
    <property type="entry name" value="zf-B_box"/>
    <property type="match status" value="1"/>
</dbReference>
<dbReference type="PANTHER" id="PTHR31717:SF81">
    <property type="entry name" value="B-BOX ZINC FINGER PROTEIN 32-LIKE"/>
    <property type="match status" value="1"/>
</dbReference>
<evidence type="ECO:0000313" key="7">
    <source>
        <dbReference type="Proteomes" id="UP001159364"/>
    </source>
</evidence>